<keyword evidence="1" id="KW-0472">Membrane</keyword>
<protein>
    <submittedName>
        <fullName evidence="2">Septum formation initiator</fullName>
    </submittedName>
</protein>
<keyword evidence="3" id="KW-1185">Reference proteome</keyword>
<feature type="transmembrane region" description="Helical" evidence="1">
    <location>
        <begin position="20"/>
        <end position="41"/>
    </location>
</feature>
<dbReference type="AlphaFoldDB" id="A0A6I4UUW3"/>
<dbReference type="RefSeq" id="WP_160747190.1">
    <property type="nucleotide sequence ID" value="NZ_WTYK01000007.1"/>
</dbReference>
<evidence type="ECO:0000256" key="1">
    <source>
        <dbReference type="SAM" id="Phobius"/>
    </source>
</evidence>
<evidence type="ECO:0000313" key="3">
    <source>
        <dbReference type="Proteomes" id="UP000469159"/>
    </source>
</evidence>
<dbReference type="Pfam" id="PF04977">
    <property type="entry name" value="DivIC"/>
    <property type="match status" value="1"/>
</dbReference>
<proteinExistence type="predicted"/>
<dbReference type="Proteomes" id="UP000469159">
    <property type="component" value="Unassembled WGS sequence"/>
</dbReference>
<dbReference type="InterPro" id="IPR007060">
    <property type="entry name" value="FtsL/DivIC"/>
</dbReference>
<name>A0A6I4UUW3_9SPHN</name>
<sequence>MNHPLPSRAAAAEKLRQFGALGYLLVLGGLAFAGPYGMLAWGENLSLLDKREAQIAKLERERADLKNRVALLDPEHVDPDIAGELIRSDLNVVHPDEYILELDQD</sequence>
<dbReference type="EMBL" id="WTYK01000007">
    <property type="protein sequence ID" value="MXP42326.1"/>
    <property type="molecule type" value="Genomic_DNA"/>
</dbReference>
<dbReference type="OrthoDB" id="9815600at2"/>
<accession>A0A6I4UUW3</accession>
<organism evidence="2 3">
    <name type="scientific">Croceibacterium soli</name>
    <dbReference type="NCBI Taxonomy" id="1739690"/>
    <lineage>
        <taxon>Bacteria</taxon>
        <taxon>Pseudomonadati</taxon>
        <taxon>Pseudomonadota</taxon>
        <taxon>Alphaproteobacteria</taxon>
        <taxon>Sphingomonadales</taxon>
        <taxon>Erythrobacteraceae</taxon>
        <taxon>Croceibacterium</taxon>
    </lineage>
</organism>
<evidence type="ECO:0000313" key="2">
    <source>
        <dbReference type="EMBL" id="MXP42326.1"/>
    </source>
</evidence>
<reference evidence="2 3" key="1">
    <citation type="submission" date="2019-12" db="EMBL/GenBank/DDBJ databases">
        <title>Genomic-based taxomic classification of the family Erythrobacteraceae.</title>
        <authorList>
            <person name="Xu L."/>
        </authorList>
    </citation>
    <scope>NUCLEOTIDE SEQUENCE [LARGE SCALE GENOMIC DNA]</scope>
    <source>
        <strain evidence="2 3">MCCC 1K02066</strain>
    </source>
</reference>
<keyword evidence="1" id="KW-1133">Transmembrane helix</keyword>
<keyword evidence="1" id="KW-0812">Transmembrane</keyword>
<comment type="caution">
    <text evidence="2">The sequence shown here is derived from an EMBL/GenBank/DDBJ whole genome shotgun (WGS) entry which is preliminary data.</text>
</comment>
<gene>
    <name evidence="2" type="ORF">GRI75_11815</name>
</gene>